<dbReference type="EMBL" id="JAEPRD010000144">
    <property type="protein sequence ID" value="KAG2196535.1"/>
    <property type="molecule type" value="Genomic_DNA"/>
</dbReference>
<evidence type="ECO:0008006" key="3">
    <source>
        <dbReference type="Google" id="ProtNLM"/>
    </source>
</evidence>
<sequence length="367" mass="42141">MEFQQTSRCPYWILKWLQKLRKRTCWRCPKWCFRPGTRYAEEKREDQMPSHSEGCLFARQFINGYSKLVVYVLTLPTAPPIFSNGILYTIVTRNPLTGIGCHVTVFFTIDQSMGILANFLTFLRNIVGILNIEKITIDVSSTELGAIQEVYPSANAQWCLFHVARAWTGKIRQLVKPGNTHRNNTIQNKIIADLEAMMWEHDRPVFTRKLTAFITEYSVYRDFLQCFKSRYVEDDAFLRLSAAWQPAIYTNMGDADALEQLIETARTGSAGRSVYVVSSFSTSGVSYDVVVDDFQMISCSCPDFRFNNIACKYMYLLKRDMSWLSVFEVSFDPTFSNIQQPSADSSSLPTSREQASPIAPTIYFERN</sequence>
<evidence type="ECO:0000313" key="1">
    <source>
        <dbReference type="EMBL" id="KAG2196535.1"/>
    </source>
</evidence>
<name>A0A8H7UUW3_9FUNG</name>
<organism evidence="1 2">
    <name type="scientific">Mucor saturninus</name>
    <dbReference type="NCBI Taxonomy" id="64648"/>
    <lineage>
        <taxon>Eukaryota</taxon>
        <taxon>Fungi</taxon>
        <taxon>Fungi incertae sedis</taxon>
        <taxon>Mucoromycota</taxon>
        <taxon>Mucoromycotina</taxon>
        <taxon>Mucoromycetes</taxon>
        <taxon>Mucorales</taxon>
        <taxon>Mucorineae</taxon>
        <taxon>Mucoraceae</taxon>
        <taxon>Mucor</taxon>
    </lineage>
</organism>
<protein>
    <recommendedName>
        <fullName evidence="3">SWIM-type domain-containing protein</fullName>
    </recommendedName>
</protein>
<evidence type="ECO:0000313" key="2">
    <source>
        <dbReference type="Proteomes" id="UP000603453"/>
    </source>
</evidence>
<comment type="caution">
    <text evidence="1">The sequence shown here is derived from an EMBL/GenBank/DDBJ whole genome shotgun (WGS) entry which is preliminary data.</text>
</comment>
<proteinExistence type="predicted"/>
<gene>
    <name evidence="1" type="ORF">INT47_010374</name>
</gene>
<reference evidence="1" key="1">
    <citation type="submission" date="2020-12" db="EMBL/GenBank/DDBJ databases">
        <title>Metabolic potential, ecology and presence of endohyphal bacteria is reflected in genomic diversity of Mucoromycotina.</title>
        <authorList>
            <person name="Muszewska A."/>
            <person name="Okrasinska A."/>
            <person name="Steczkiewicz K."/>
            <person name="Drgas O."/>
            <person name="Orlowska M."/>
            <person name="Perlinska-Lenart U."/>
            <person name="Aleksandrzak-Piekarczyk T."/>
            <person name="Szatraj K."/>
            <person name="Zielenkiewicz U."/>
            <person name="Pilsyk S."/>
            <person name="Malc E."/>
            <person name="Mieczkowski P."/>
            <person name="Kruszewska J.S."/>
            <person name="Biernat P."/>
            <person name="Pawlowska J."/>
        </authorList>
    </citation>
    <scope>NUCLEOTIDE SEQUENCE</scope>
    <source>
        <strain evidence="1">WA0000017839</strain>
    </source>
</reference>
<dbReference type="OrthoDB" id="2430203at2759"/>
<keyword evidence="2" id="KW-1185">Reference proteome</keyword>
<accession>A0A8H7UUW3</accession>
<dbReference type="Proteomes" id="UP000603453">
    <property type="component" value="Unassembled WGS sequence"/>
</dbReference>
<dbReference type="AlphaFoldDB" id="A0A8H7UUW3"/>